<organism evidence="4 5">
    <name type="scientific">Roseivirga thermotolerans</name>
    <dbReference type="NCBI Taxonomy" id="1758176"/>
    <lineage>
        <taxon>Bacteria</taxon>
        <taxon>Pseudomonadati</taxon>
        <taxon>Bacteroidota</taxon>
        <taxon>Cytophagia</taxon>
        <taxon>Cytophagales</taxon>
        <taxon>Roseivirgaceae</taxon>
        <taxon>Roseivirga</taxon>
    </lineage>
</organism>
<evidence type="ECO:0000259" key="3">
    <source>
        <dbReference type="Pfam" id="PF17782"/>
    </source>
</evidence>
<feature type="domain" description="Smf/DprA SLOG" evidence="2">
    <location>
        <begin position="83"/>
        <end position="290"/>
    </location>
</feature>
<comment type="similarity">
    <text evidence="1">Belongs to the DprA/Smf family.</text>
</comment>
<dbReference type="NCBIfam" id="TIGR00732">
    <property type="entry name" value="dprA"/>
    <property type="match status" value="1"/>
</dbReference>
<accession>A0ABQ3I9N6</accession>
<keyword evidence="5" id="KW-1185">Reference proteome</keyword>
<dbReference type="RefSeq" id="WP_189629928.1">
    <property type="nucleotide sequence ID" value="NZ_BNAG01000002.1"/>
</dbReference>
<evidence type="ECO:0000313" key="5">
    <source>
        <dbReference type="Proteomes" id="UP000658258"/>
    </source>
</evidence>
<dbReference type="SUPFAM" id="SSF102405">
    <property type="entry name" value="MCP/YpsA-like"/>
    <property type="match status" value="1"/>
</dbReference>
<dbReference type="InterPro" id="IPR057666">
    <property type="entry name" value="DrpA_SLOG"/>
</dbReference>
<dbReference type="Proteomes" id="UP000658258">
    <property type="component" value="Unassembled WGS sequence"/>
</dbReference>
<dbReference type="InterPro" id="IPR003488">
    <property type="entry name" value="DprA"/>
</dbReference>
<dbReference type="InterPro" id="IPR010994">
    <property type="entry name" value="RuvA_2-like"/>
</dbReference>
<dbReference type="Pfam" id="PF14520">
    <property type="entry name" value="HHH_5"/>
    <property type="match status" value="1"/>
</dbReference>
<dbReference type="PANTHER" id="PTHR43022:SF1">
    <property type="entry name" value="PROTEIN SMF"/>
    <property type="match status" value="1"/>
</dbReference>
<dbReference type="Pfam" id="PF17782">
    <property type="entry name" value="WHD_DprA"/>
    <property type="match status" value="1"/>
</dbReference>
<dbReference type="Pfam" id="PF02481">
    <property type="entry name" value="DNA_processg_A"/>
    <property type="match status" value="1"/>
</dbReference>
<dbReference type="Gene3D" id="1.10.10.10">
    <property type="entry name" value="Winged helix-like DNA-binding domain superfamily/Winged helix DNA-binding domain"/>
    <property type="match status" value="1"/>
</dbReference>
<protein>
    <submittedName>
        <fullName evidence="4">DNA processing protein DprA</fullName>
    </submittedName>
</protein>
<sequence>MSDDKRYQVALSLIPGIGPVLARQLINHFETPQNIFKATKGRLTKVNGLGQKLADLISGEEQWLKKADRILEHSEKLNINTHYYKEDSYPSRLKSILDAPIVLYTKGNPKLNTARILGIVGTRKATKYGLAQTERIVENAKSSESVIISGLAYGIDVKSHEASLKYNLATFGVLACGLDTIYPTAHRHIAEKMLDRGGLISEYPVGTKADARLFPARNRIIAGLSDALIVVEAAAKGGALISANIAYSYDKPVFAVPGELGKSYSEGCNLLIRNFKACIYTSFKDIEESLNWDLESATDSKPKARSFDHLPPPQKKVLDILMRNGQQMHIDELSWQSETQLNQLASILLQLEFEGLVKPLPGKEYRLV</sequence>
<feature type="domain" description="DprA winged helix" evidence="3">
    <location>
        <begin position="302"/>
        <end position="363"/>
    </location>
</feature>
<reference evidence="5" key="1">
    <citation type="journal article" date="2019" name="Int. J. Syst. Evol. Microbiol.">
        <title>The Global Catalogue of Microorganisms (GCM) 10K type strain sequencing project: providing services to taxonomists for standard genome sequencing and annotation.</title>
        <authorList>
            <consortium name="The Broad Institute Genomics Platform"/>
            <consortium name="The Broad Institute Genome Sequencing Center for Infectious Disease"/>
            <person name="Wu L."/>
            <person name="Ma J."/>
        </authorList>
    </citation>
    <scope>NUCLEOTIDE SEQUENCE [LARGE SCALE GENOMIC DNA]</scope>
    <source>
        <strain evidence="5">CGMCC 1.15111</strain>
    </source>
</reference>
<dbReference type="PANTHER" id="PTHR43022">
    <property type="entry name" value="PROTEIN SMF"/>
    <property type="match status" value="1"/>
</dbReference>
<dbReference type="SUPFAM" id="SSF47781">
    <property type="entry name" value="RuvA domain 2-like"/>
    <property type="match status" value="1"/>
</dbReference>
<dbReference type="Gene3D" id="3.40.50.450">
    <property type="match status" value="1"/>
</dbReference>
<name>A0ABQ3I9N6_9BACT</name>
<evidence type="ECO:0000313" key="4">
    <source>
        <dbReference type="EMBL" id="GHE63342.1"/>
    </source>
</evidence>
<proteinExistence type="inferred from homology"/>
<evidence type="ECO:0000256" key="1">
    <source>
        <dbReference type="ARBA" id="ARBA00006525"/>
    </source>
</evidence>
<evidence type="ECO:0000259" key="2">
    <source>
        <dbReference type="Pfam" id="PF02481"/>
    </source>
</evidence>
<dbReference type="InterPro" id="IPR041614">
    <property type="entry name" value="DprA_WH"/>
</dbReference>
<dbReference type="InterPro" id="IPR036388">
    <property type="entry name" value="WH-like_DNA-bd_sf"/>
</dbReference>
<gene>
    <name evidence="4" type="primary">smf</name>
    <name evidence="4" type="ORF">GCM10011340_18340</name>
</gene>
<comment type="caution">
    <text evidence="4">The sequence shown here is derived from an EMBL/GenBank/DDBJ whole genome shotgun (WGS) entry which is preliminary data.</text>
</comment>
<dbReference type="EMBL" id="BNAG01000002">
    <property type="protein sequence ID" value="GHE63342.1"/>
    <property type="molecule type" value="Genomic_DNA"/>
</dbReference>